<feature type="transmembrane region" description="Helical" evidence="6">
    <location>
        <begin position="421"/>
        <end position="438"/>
    </location>
</feature>
<feature type="transmembrane region" description="Helical" evidence="6">
    <location>
        <begin position="198"/>
        <end position="215"/>
    </location>
</feature>
<keyword evidence="2" id="KW-1003">Cell membrane</keyword>
<dbReference type="EMBL" id="VZQQ01000004">
    <property type="protein sequence ID" value="MBC8746225.1"/>
    <property type="molecule type" value="Genomic_DNA"/>
</dbReference>
<feature type="transmembrane region" description="Helical" evidence="6">
    <location>
        <begin position="387"/>
        <end position="409"/>
    </location>
</feature>
<dbReference type="Pfam" id="PF01040">
    <property type="entry name" value="UbiA"/>
    <property type="match status" value="1"/>
</dbReference>
<comment type="caution">
    <text evidence="7">The sequence shown here is derived from an EMBL/GenBank/DDBJ whole genome shotgun (WGS) entry which is preliminary data.</text>
</comment>
<dbReference type="InterPro" id="IPR000537">
    <property type="entry name" value="UbiA_prenyltransferase"/>
</dbReference>
<keyword evidence="3 6" id="KW-0812">Transmembrane</keyword>
<dbReference type="CDD" id="cd13963">
    <property type="entry name" value="PT_UbiA_2"/>
    <property type="match status" value="1"/>
</dbReference>
<feature type="transmembrane region" description="Helical" evidence="6">
    <location>
        <begin position="459"/>
        <end position="476"/>
    </location>
</feature>
<evidence type="ECO:0000256" key="4">
    <source>
        <dbReference type="ARBA" id="ARBA00022989"/>
    </source>
</evidence>
<keyword evidence="4 6" id="KW-1133">Transmembrane helix</keyword>
<dbReference type="Gene3D" id="3.40.50.1000">
    <property type="entry name" value="HAD superfamily/HAD-like"/>
    <property type="match status" value="1"/>
</dbReference>
<evidence type="ECO:0000256" key="3">
    <source>
        <dbReference type="ARBA" id="ARBA00022692"/>
    </source>
</evidence>
<dbReference type="SUPFAM" id="SSF56784">
    <property type="entry name" value="HAD-like"/>
    <property type="match status" value="1"/>
</dbReference>
<feature type="transmembrane region" description="Helical" evidence="6">
    <location>
        <begin position="260"/>
        <end position="284"/>
    </location>
</feature>
<dbReference type="NCBIfam" id="NF006088">
    <property type="entry name" value="PRK08238.1"/>
    <property type="match status" value="1"/>
</dbReference>
<dbReference type="PANTHER" id="PTHR11048:SF5">
    <property type="entry name" value="DECAPRENYL-PHOSPHATE PHOSPHORIBOSYLTRANSFERASE"/>
    <property type="match status" value="1"/>
</dbReference>
<evidence type="ECO:0000256" key="2">
    <source>
        <dbReference type="ARBA" id="ARBA00022475"/>
    </source>
</evidence>
<evidence type="ECO:0000256" key="6">
    <source>
        <dbReference type="SAM" id="Phobius"/>
    </source>
</evidence>
<sequence>MQKNTDFPLIVDLDGTLTLTDTLAESVIKVVKQNPLNLIRLPIWLLKGRLAFKREIAARSTIAAEHLPYRKALVDYLIAEKKRGRKIVLATAAHSSIAERVSAHLELFDAVLATEGDTNLRGRTKLEKARLCVGERFVYAGDSRADLPVWLGSQAAVLAGVSPRLANLVRTNVPVEREFPNSKADLSLWLKALRVHQWLKNLLLFVPLLTAFSFFDTGKLVTLALAFVSMSLGASATYIANDLWDLDSDRRHPRKRQRPFASGALSISSGILCAVALLVTSLALALSTSAAFAVMLLFYLILTTAYSLFLKTRVMIDVIALSLLYTLRIFAGSVAVNISTSHWLLAFSVFTFLSLALVKRCTELVSLRMSADAVTVGRDYRVADLEVLWPLGIGSSFSAVIVFGLFINAPETIDRYAVPGLLWFVAIGLIALFARLWIKTVRGVMDDDPLVHLIKDHGSLFNILIMVATMMTAHFVQL</sequence>
<gene>
    <name evidence="7" type="ORF">F6X42_06140</name>
</gene>
<protein>
    <submittedName>
        <fullName evidence="7">UbiA family prenyltransferase</fullName>
    </submittedName>
</protein>
<organism evidence="7 8">
    <name type="scientific">Paraburkholderia podalyriae</name>
    <dbReference type="NCBI Taxonomy" id="1938811"/>
    <lineage>
        <taxon>Bacteria</taxon>
        <taxon>Pseudomonadati</taxon>
        <taxon>Pseudomonadota</taxon>
        <taxon>Betaproteobacteria</taxon>
        <taxon>Burkholderiales</taxon>
        <taxon>Burkholderiaceae</taxon>
        <taxon>Paraburkholderia</taxon>
    </lineage>
</organism>
<name>A0ABR7PIN2_9BURK</name>
<feature type="transmembrane region" description="Helical" evidence="6">
    <location>
        <begin position="316"/>
        <end position="336"/>
    </location>
</feature>
<feature type="transmembrane region" description="Helical" evidence="6">
    <location>
        <begin position="290"/>
        <end position="309"/>
    </location>
</feature>
<keyword evidence="8" id="KW-1185">Reference proteome</keyword>
<comment type="subcellular location">
    <subcellularLocation>
        <location evidence="1">Membrane</location>
        <topology evidence="1">Multi-pass membrane protein</topology>
    </subcellularLocation>
</comment>
<evidence type="ECO:0000313" key="8">
    <source>
        <dbReference type="Proteomes" id="UP000736373"/>
    </source>
</evidence>
<feature type="transmembrane region" description="Helical" evidence="6">
    <location>
        <begin position="221"/>
        <end position="240"/>
    </location>
</feature>
<dbReference type="Gene3D" id="1.10.357.140">
    <property type="entry name" value="UbiA prenyltransferase"/>
    <property type="match status" value="1"/>
</dbReference>
<dbReference type="Pfam" id="PF12710">
    <property type="entry name" value="HAD"/>
    <property type="match status" value="1"/>
</dbReference>
<evidence type="ECO:0000313" key="7">
    <source>
        <dbReference type="EMBL" id="MBC8746225.1"/>
    </source>
</evidence>
<dbReference type="PANTHER" id="PTHR11048">
    <property type="entry name" value="PRENYLTRANSFERASES"/>
    <property type="match status" value="1"/>
</dbReference>
<dbReference type="InterPro" id="IPR039653">
    <property type="entry name" value="Prenyltransferase"/>
</dbReference>
<evidence type="ECO:0000256" key="5">
    <source>
        <dbReference type="ARBA" id="ARBA00023136"/>
    </source>
</evidence>
<evidence type="ECO:0000256" key="1">
    <source>
        <dbReference type="ARBA" id="ARBA00004141"/>
    </source>
</evidence>
<dbReference type="InterPro" id="IPR036412">
    <property type="entry name" value="HAD-like_sf"/>
</dbReference>
<proteinExistence type="predicted"/>
<keyword evidence="5 6" id="KW-0472">Membrane</keyword>
<reference evidence="7 8" key="1">
    <citation type="submission" date="2019-09" db="EMBL/GenBank/DDBJ databases">
        <title>Paraburkholderia podalyriae sp. nov., A South African Podalyria-associated rhizobium.</title>
        <authorList>
            <person name="Mavima L."/>
            <person name="Beukes C.W."/>
            <person name="Palmer M."/>
            <person name="De Meyer S.E."/>
            <person name="James E.K."/>
            <person name="Maluk M."/>
            <person name="Avontuur J.R."/>
            <person name="Chan W.Y."/>
            <person name="Venter S.N."/>
            <person name="Steenkamp E.T."/>
        </authorList>
    </citation>
    <scope>NUCLEOTIDE SEQUENCE [LARGE SCALE GENOMIC DNA]</scope>
    <source>
        <strain evidence="7 8">WC7.3b</strain>
    </source>
</reference>
<dbReference type="RefSeq" id="WP_187633335.1">
    <property type="nucleotide sequence ID" value="NZ_VZQQ01000004.1"/>
</dbReference>
<dbReference type="InterPro" id="IPR044878">
    <property type="entry name" value="UbiA_sf"/>
</dbReference>
<accession>A0ABR7PIN2</accession>
<dbReference type="InterPro" id="IPR023214">
    <property type="entry name" value="HAD_sf"/>
</dbReference>
<dbReference type="Proteomes" id="UP000736373">
    <property type="component" value="Unassembled WGS sequence"/>
</dbReference>